<evidence type="ECO:0000313" key="2">
    <source>
        <dbReference type="EMBL" id="GJN12008.1"/>
    </source>
</evidence>
<organism evidence="2 3">
    <name type="scientific">Eleusine coracana subsp. coracana</name>
    <dbReference type="NCBI Taxonomy" id="191504"/>
    <lineage>
        <taxon>Eukaryota</taxon>
        <taxon>Viridiplantae</taxon>
        <taxon>Streptophyta</taxon>
        <taxon>Embryophyta</taxon>
        <taxon>Tracheophyta</taxon>
        <taxon>Spermatophyta</taxon>
        <taxon>Magnoliopsida</taxon>
        <taxon>Liliopsida</taxon>
        <taxon>Poales</taxon>
        <taxon>Poaceae</taxon>
        <taxon>PACMAD clade</taxon>
        <taxon>Chloridoideae</taxon>
        <taxon>Cynodonteae</taxon>
        <taxon>Eleusininae</taxon>
        <taxon>Eleusine</taxon>
    </lineage>
</organism>
<reference evidence="2" key="2">
    <citation type="submission" date="2021-12" db="EMBL/GenBank/DDBJ databases">
        <title>Resequencing data analysis of finger millet.</title>
        <authorList>
            <person name="Hatakeyama M."/>
            <person name="Aluri S."/>
            <person name="Balachadran M.T."/>
            <person name="Sivarajan S.R."/>
            <person name="Poveda L."/>
            <person name="Shimizu-Inatsugi R."/>
            <person name="Schlapbach R."/>
            <person name="Sreeman S.M."/>
            <person name="Shimizu K.K."/>
        </authorList>
    </citation>
    <scope>NUCLEOTIDE SEQUENCE</scope>
</reference>
<dbReference type="EMBL" id="BQKI01000021">
    <property type="protein sequence ID" value="GJN12008.1"/>
    <property type="molecule type" value="Genomic_DNA"/>
</dbReference>
<evidence type="ECO:0000256" key="1">
    <source>
        <dbReference type="SAM" id="MobiDB-lite"/>
    </source>
</evidence>
<comment type="caution">
    <text evidence="2">The sequence shown here is derived from an EMBL/GenBank/DDBJ whole genome shotgun (WGS) entry which is preliminary data.</text>
</comment>
<feature type="region of interest" description="Disordered" evidence="1">
    <location>
        <begin position="56"/>
        <end position="95"/>
    </location>
</feature>
<protein>
    <submittedName>
        <fullName evidence="2">Uncharacterized protein</fullName>
    </submittedName>
</protein>
<name>A0AAV5DNY0_ELECO</name>
<feature type="compositionally biased region" description="Acidic residues" evidence="1">
    <location>
        <begin position="63"/>
        <end position="95"/>
    </location>
</feature>
<dbReference type="Proteomes" id="UP001054889">
    <property type="component" value="Unassembled WGS sequence"/>
</dbReference>
<gene>
    <name evidence="2" type="primary">ga30251</name>
    <name evidence="2" type="ORF">PR202_ga30251</name>
</gene>
<accession>A0AAV5DNY0</accession>
<sequence length="125" mass="13941">MAAVAMELQGVLIKDRSMGGQLSESCGNMEWLLKYEANIMLYASYIAALPYTNGRQPDGSWMVEEDNSENETGSEESVECDSDSDEYNSDVSDIDENIETKSNESIEWDSDNDDIFTVEAKVLDT</sequence>
<keyword evidence="3" id="KW-1185">Reference proteome</keyword>
<evidence type="ECO:0000313" key="3">
    <source>
        <dbReference type="Proteomes" id="UP001054889"/>
    </source>
</evidence>
<reference evidence="2" key="1">
    <citation type="journal article" date="2018" name="DNA Res.">
        <title>Multiple hybrid de novo genome assembly of finger millet, an orphan allotetraploid crop.</title>
        <authorList>
            <person name="Hatakeyama M."/>
            <person name="Aluri S."/>
            <person name="Balachadran M.T."/>
            <person name="Sivarajan S.R."/>
            <person name="Patrignani A."/>
            <person name="Gruter S."/>
            <person name="Poveda L."/>
            <person name="Shimizu-Inatsugi R."/>
            <person name="Baeten J."/>
            <person name="Francoijs K.J."/>
            <person name="Nataraja K.N."/>
            <person name="Reddy Y.A.N."/>
            <person name="Phadnis S."/>
            <person name="Ravikumar R.L."/>
            <person name="Schlapbach R."/>
            <person name="Sreeman S.M."/>
            <person name="Shimizu K.K."/>
        </authorList>
    </citation>
    <scope>NUCLEOTIDE SEQUENCE</scope>
</reference>
<dbReference type="AlphaFoldDB" id="A0AAV5DNY0"/>
<proteinExistence type="predicted"/>